<dbReference type="GO" id="GO:0008374">
    <property type="term" value="F:O-acyltransferase activity"/>
    <property type="evidence" value="ECO:0007669"/>
    <property type="project" value="InterPro"/>
</dbReference>
<dbReference type="GO" id="GO:0005789">
    <property type="term" value="C:endoplasmic reticulum membrane"/>
    <property type="evidence" value="ECO:0007669"/>
    <property type="project" value="UniProtKB-SubCell"/>
</dbReference>
<evidence type="ECO:0000256" key="8">
    <source>
        <dbReference type="ARBA" id="ARBA00023315"/>
    </source>
</evidence>
<evidence type="ECO:0000256" key="5">
    <source>
        <dbReference type="ARBA" id="ARBA00022824"/>
    </source>
</evidence>
<reference evidence="15" key="1">
    <citation type="submission" date="2017-02" db="UniProtKB">
        <authorList>
            <consortium name="WormBaseParasite"/>
        </authorList>
    </citation>
    <scope>IDENTIFICATION</scope>
</reference>
<feature type="compositionally biased region" description="Polar residues" evidence="11">
    <location>
        <begin position="16"/>
        <end position="28"/>
    </location>
</feature>
<dbReference type="InterPro" id="IPR014371">
    <property type="entry name" value="Oat_ACAT_DAG_ARE"/>
</dbReference>
<evidence type="ECO:0000256" key="9">
    <source>
        <dbReference type="PIRNR" id="PIRNR000439"/>
    </source>
</evidence>
<name>A0A0M3K1V2_ANISI</name>
<keyword evidence="6 12" id="KW-1133">Transmembrane helix</keyword>
<feature type="region of interest" description="Disordered" evidence="11">
    <location>
        <begin position="1"/>
        <end position="39"/>
    </location>
</feature>
<dbReference type="Pfam" id="PF03062">
    <property type="entry name" value="MBOAT"/>
    <property type="match status" value="1"/>
</dbReference>
<evidence type="ECO:0000256" key="4">
    <source>
        <dbReference type="ARBA" id="ARBA00022692"/>
    </source>
</evidence>
<protein>
    <recommendedName>
        <fullName evidence="9">O-acyltransferase</fullName>
    </recommendedName>
</protein>
<keyword evidence="3 9" id="KW-0808">Transferase</keyword>
<evidence type="ECO:0000256" key="3">
    <source>
        <dbReference type="ARBA" id="ARBA00022679"/>
    </source>
</evidence>
<evidence type="ECO:0000256" key="2">
    <source>
        <dbReference type="ARBA" id="ARBA00009010"/>
    </source>
</evidence>
<dbReference type="OrthoDB" id="10039049at2759"/>
<evidence type="ECO:0000313" key="15">
    <source>
        <dbReference type="WBParaSite" id="ASIM_0001486201-mRNA-1"/>
    </source>
</evidence>
<evidence type="ECO:0000256" key="1">
    <source>
        <dbReference type="ARBA" id="ARBA00004477"/>
    </source>
</evidence>
<feature type="transmembrane region" description="Helical" evidence="12">
    <location>
        <begin position="236"/>
        <end position="259"/>
    </location>
</feature>
<evidence type="ECO:0000313" key="14">
    <source>
        <dbReference type="Proteomes" id="UP000267096"/>
    </source>
</evidence>
<dbReference type="PANTHER" id="PTHR10408">
    <property type="entry name" value="STEROL O-ACYLTRANSFERASE"/>
    <property type="match status" value="1"/>
</dbReference>
<keyword evidence="7 9" id="KW-0472">Membrane</keyword>
<evidence type="ECO:0000256" key="7">
    <source>
        <dbReference type="ARBA" id="ARBA00023136"/>
    </source>
</evidence>
<comment type="similarity">
    <text evidence="2 9">Belongs to the membrane-bound acyltransferase family. Sterol o-acyltransferase subfamily.</text>
</comment>
<dbReference type="InterPro" id="IPR004299">
    <property type="entry name" value="MBOAT_fam"/>
</dbReference>
<keyword evidence="4 12" id="KW-0812">Transmembrane</keyword>
<dbReference type="PANTHER" id="PTHR10408:SF8">
    <property type="entry name" value="O-ACYLTRANSFERASE"/>
    <property type="match status" value="1"/>
</dbReference>
<evidence type="ECO:0000313" key="13">
    <source>
        <dbReference type="EMBL" id="VDK51903.1"/>
    </source>
</evidence>
<keyword evidence="5 9" id="KW-0256">Endoplasmic reticulum</keyword>
<dbReference type="EMBL" id="UYRR01031680">
    <property type="protein sequence ID" value="VDK51903.1"/>
    <property type="molecule type" value="Genomic_DNA"/>
</dbReference>
<evidence type="ECO:0000256" key="10">
    <source>
        <dbReference type="PIRSR" id="PIRSR000439-1"/>
    </source>
</evidence>
<feature type="transmembrane region" description="Helical" evidence="12">
    <location>
        <begin position="66"/>
        <end position="84"/>
    </location>
</feature>
<reference evidence="13 14" key="2">
    <citation type="submission" date="2018-11" db="EMBL/GenBank/DDBJ databases">
        <authorList>
            <consortium name="Pathogen Informatics"/>
        </authorList>
    </citation>
    <scope>NUCLEOTIDE SEQUENCE [LARGE SCALE GENOMIC DNA]</scope>
</reference>
<evidence type="ECO:0000256" key="12">
    <source>
        <dbReference type="SAM" id="Phobius"/>
    </source>
</evidence>
<feature type="transmembrane region" description="Helical" evidence="12">
    <location>
        <begin position="279"/>
        <end position="298"/>
    </location>
</feature>
<evidence type="ECO:0000256" key="6">
    <source>
        <dbReference type="ARBA" id="ARBA00022989"/>
    </source>
</evidence>
<feature type="transmembrane region" description="Helical" evidence="12">
    <location>
        <begin position="417"/>
        <end position="437"/>
    </location>
</feature>
<dbReference type="PIRSF" id="PIRSF000439">
    <property type="entry name" value="Oat_ACAT_DAG_ARE"/>
    <property type="match status" value="1"/>
</dbReference>
<dbReference type="WBParaSite" id="ASIM_0001486201-mRNA-1">
    <property type="protein sequence ID" value="ASIM_0001486201-mRNA-1"/>
    <property type="gene ID" value="ASIM_0001486201"/>
</dbReference>
<keyword evidence="8 9" id="KW-0012">Acyltransferase</keyword>
<sequence length="504" mass="59282">MCSANTIDEKSDKNEANGNKIMNDTSASHHAPNHRHHHKKVVFREKQFTVRASLLTVLMEKSDMRALRNFITSCFILMFIGTMLNDTLTHKNPLYHFWLVVWNFNQLPQTLVVWLLMALSTLLPYFVLRVWSDSPSKRLASKACNFSIANSGKRLLETTRIAMKVHSFVRENVPRVIRLKGAAKDKIIISIVKLPFQHESGEAFPTIQQLAYYFFCPAFIYRDHYPRSDTRSWNVVLKYFVEVLLTILCTNVIFTQMIYPRFNPIDYTTSGVTFWIESMFASVLPGLLCLMLLFYGLLHCWLNMFSEMLYFGDREFYLDWWNSRNMAEYYRRWNLVVHDWLYAYVYRDIALLIGGKRGLKISQTAVFFLSAAFHEYWFGVALQFFYPVMRGLKISQTAVFFLSAAFHEYWFGVALQFFYPVMFVLYFIFGGIFYWVSTFIKNASAWNIAMFTNLLIGTGMFISFYSQEWYARLRCSPISSNFFIDSVIPRHWFCTEYVDESVVI</sequence>
<feature type="transmembrane region" description="Helical" evidence="12">
    <location>
        <begin position="443"/>
        <end position="465"/>
    </location>
</feature>
<feature type="transmembrane region" description="Helical" evidence="12">
    <location>
        <begin position="365"/>
        <end position="386"/>
    </location>
</feature>
<feature type="active site" evidence="10">
    <location>
        <position position="374"/>
    </location>
</feature>
<organism evidence="15">
    <name type="scientific">Anisakis simplex</name>
    <name type="common">Herring worm</name>
    <dbReference type="NCBI Taxonomy" id="6269"/>
    <lineage>
        <taxon>Eukaryota</taxon>
        <taxon>Metazoa</taxon>
        <taxon>Ecdysozoa</taxon>
        <taxon>Nematoda</taxon>
        <taxon>Chromadorea</taxon>
        <taxon>Rhabditida</taxon>
        <taxon>Spirurina</taxon>
        <taxon>Ascaridomorpha</taxon>
        <taxon>Ascaridoidea</taxon>
        <taxon>Anisakidae</taxon>
        <taxon>Anisakis</taxon>
        <taxon>Anisakis simplex complex</taxon>
    </lineage>
</organism>
<accession>A0A0M3K1V2</accession>
<gene>
    <name evidence="13" type="ORF">ASIM_LOCUS14272</name>
</gene>
<dbReference type="GO" id="GO:0008203">
    <property type="term" value="P:cholesterol metabolic process"/>
    <property type="evidence" value="ECO:0007669"/>
    <property type="project" value="TreeGrafter"/>
</dbReference>
<comment type="subcellular location">
    <subcellularLocation>
        <location evidence="1 9">Endoplasmic reticulum membrane</location>
        <topology evidence="1 9">Multi-pass membrane protein</topology>
    </subcellularLocation>
</comment>
<keyword evidence="14" id="KW-1185">Reference proteome</keyword>
<evidence type="ECO:0000256" key="11">
    <source>
        <dbReference type="SAM" id="MobiDB-lite"/>
    </source>
</evidence>
<dbReference type="Proteomes" id="UP000267096">
    <property type="component" value="Unassembled WGS sequence"/>
</dbReference>
<dbReference type="AlphaFoldDB" id="A0A0M3K1V2"/>
<feature type="transmembrane region" description="Helical" evidence="12">
    <location>
        <begin position="111"/>
        <end position="131"/>
    </location>
</feature>
<proteinExistence type="inferred from homology"/>